<evidence type="ECO:0000256" key="1">
    <source>
        <dbReference type="SAM" id="MobiDB-lite"/>
    </source>
</evidence>
<feature type="compositionally biased region" description="Polar residues" evidence="1">
    <location>
        <begin position="49"/>
        <end position="66"/>
    </location>
</feature>
<proteinExistence type="predicted"/>
<feature type="region of interest" description="Disordered" evidence="1">
    <location>
        <begin position="111"/>
        <end position="184"/>
    </location>
</feature>
<reference evidence="2 3" key="2">
    <citation type="submission" date="2015-05" db="EMBL/GenBank/DDBJ databases">
        <authorList>
            <person name="Morales-Cruz A."/>
            <person name="Amrine K.C."/>
            <person name="Cantu D."/>
        </authorList>
    </citation>
    <scope>NUCLEOTIDE SEQUENCE [LARGE SCALE GENOMIC DNA]</scope>
    <source>
        <strain evidence="2">DA912</strain>
    </source>
</reference>
<dbReference type="EMBL" id="LCUC01000349">
    <property type="protein sequence ID" value="KKY32014.1"/>
    <property type="molecule type" value="Genomic_DNA"/>
</dbReference>
<organism evidence="2 3">
    <name type="scientific">Diaporthe ampelina</name>
    <dbReference type="NCBI Taxonomy" id="1214573"/>
    <lineage>
        <taxon>Eukaryota</taxon>
        <taxon>Fungi</taxon>
        <taxon>Dikarya</taxon>
        <taxon>Ascomycota</taxon>
        <taxon>Pezizomycotina</taxon>
        <taxon>Sordariomycetes</taxon>
        <taxon>Sordariomycetidae</taxon>
        <taxon>Diaporthales</taxon>
        <taxon>Diaporthaceae</taxon>
        <taxon>Diaporthe</taxon>
    </lineage>
</organism>
<feature type="region of interest" description="Disordered" evidence="1">
    <location>
        <begin position="34"/>
        <end position="94"/>
    </location>
</feature>
<keyword evidence="3" id="KW-1185">Reference proteome</keyword>
<name>A0A0G2FCX1_9PEZI</name>
<dbReference type="AlphaFoldDB" id="A0A0G2FCX1"/>
<feature type="compositionally biased region" description="Low complexity" evidence="1">
    <location>
        <begin position="149"/>
        <end position="184"/>
    </location>
</feature>
<dbReference type="OrthoDB" id="5245646at2759"/>
<sequence length="287" mass="28505">MSGGVDNTIQGDTQLSRLARLRASVASRIPSISRRRHNLAMPANEADESGSSINSTAPSIRNSPANEPSPANGAERANAAAGPANRTNAPNETTPLDRLALTSRFAASLAAATSNTSQRPPTITASGSPSLILRVSTDDGGSGPRVNPRARGTPAAGATPTFGGASRPGGSASRAGSGALRSGGAAAAGRGALADVVTPLNGALPDRARAGGAQAARNRPAVGESIAADGVLPAAGGAPAVGTMPAIGRVAYITVQAPDNQFYTVRIDLTDAAPNATYNITINIPPP</sequence>
<comment type="caution">
    <text evidence="2">The sequence shown here is derived from an EMBL/GenBank/DDBJ whole genome shotgun (WGS) entry which is preliminary data.</text>
</comment>
<dbReference type="Proteomes" id="UP000034680">
    <property type="component" value="Unassembled WGS sequence"/>
</dbReference>
<reference evidence="2 3" key="1">
    <citation type="submission" date="2015-05" db="EMBL/GenBank/DDBJ databases">
        <title>Distinctive expansion of gene families associated with plant cell wall degradation and secondary metabolism in the genomes of grapevine trunk pathogens.</title>
        <authorList>
            <person name="Lawrence D.P."/>
            <person name="Travadon R."/>
            <person name="Rolshausen P.E."/>
            <person name="Baumgartner K."/>
        </authorList>
    </citation>
    <scope>NUCLEOTIDE SEQUENCE [LARGE SCALE GENOMIC DNA]</scope>
    <source>
        <strain evidence="2">DA912</strain>
    </source>
</reference>
<feature type="compositionally biased region" description="Polar residues" evidence="1">
    <location>
        <begin position="118"/>
        <end position="129"/>
    </location>
</feature>
<evidence type="ECO:0000313" key="2">
    <source>
        <dbReference type="EMBL" id="KKY32014.1"/>
    </source>
</evidence>
<protein>
    <submittedName>
        <fullName evidence="2">Uncharacterized protein</fullName>
    </submittedName>
</protein>
<feature type="compositionally biased region" description="Low complexity" evidence="1">
    <location>
        <begin position="71"/>
        <end position="91"/>
    </location>
</feature>
<accession>A0A0G2FCX1</accession>
<evidence type="ECO:0000313" key="3">
    <source>
        <dbReference type="Proteomes" id="UP000034680"/>
    </source>
</evidence>
<gene>
    <name evidence="2" type="ORF">UCDDA912_g08034</name>
</gene>